<evidence type="ECO:0000256" key="3">
    <source>
        <dbReference type="ARBA" id="ARBA00022517"/>
    </source>
</evidence>
<proteinExistence type="inferred from homology"/>
<feature type="compositionally biased region" description="Basic and acidic residues" evidence="10">
    <location>
        <begin position="1479"/>
        <end position="1491"/>
    </location>
</feature>
<accession>A0AAW0EHV3</accession>
<name>A0AAW0EHV3_9AGAR</name>
<keyword evidence="7" id="KW-0687">Ribonucleoprotein</keyword>
<dbReference type="Pfam" id="PF06102">
    <property type="entry name" value="RRP36"/>
    <property type="match status" value="1"/>
</dbReference>
<feature type="compositionally biased region" description="Acidic residues" evidence="10">
    <location>
        <begin position="1254"/>
        <end position="1266"/>
    </location>
</feature>
<feature type="compositionally biased region" description="Acidic residues" evidence="10">
    <location>
        <begin position="1176"/>
        <end position="1198"/>
    </location>
</feature>
<evidence type="ECO:0000256" key="1">
    <source>
        <dbReference type="ARBA" id="ARBA00004604"/>
    </source>
</evidence>
<feature type="transmembrane region" description="Helical" evidence="11">
    <location>
        <begin position="437"/>
        <end position="457"/>
    </location>
</feature>
<feature type="transmembrane region" description="Helical" evidence="11">
    <location>
        <begin position="477"/>
        <end position="498"/>
    </location>
</feature>
<keyword evidence="3" id="KW-0690">Ribosome biogenesis</keyword>
<feature type="transmembrane region" description="Helical" evidence="11">
    <location>
        <begin position="305"/>
        <end position="328"/>
    </location>
</feature>
<feature type="region of interest" description="Disordered" evidence="10">
    <location>
        <begin position="1245"/>
        <end position="1309"/>
    </location>
</feature>
<evidence type="ECO:0000256" key="4">
    <source>
        <dbReference type="ARBA" id="ARBA00022552"/>
    </source>
</evidence>
<comment type="caution">
    <text evidence="12">The sequence shown here is derived from an EMBL/GenBank/DDBJ whole genome shotgun (WGS) entry which is preliminary data.</text>
</comment>
<feature type="transmembrane region" description="Helical" evidence="11">
    <location>
        <begin position="510"/>
        <end position="527"/>
    </location>
</feature>
<feature type="region of interest" description="Disordered" evidence="10">
    <location>
        <begin position="1213"/>
        <end position="1232"/>
    </location>
</feature>
<feature type="region of interest" description="Disordered" evidence="10">
    <location>
        <begin position="1453"/>
        <end position="1503"/>
    </location>
</feature>
<comment type="function">
    <text evidence="8">Component of the 90S pre-ribosome involved in the maturation of rRNAs. Required for early cleavages of the pre-RNAs in the 40S ribosomal subunit maturation pathway.</text>
</comment>
<evidence type="ECO:0000256" key="10">
    <source>
        <dbReference type="SAM" id="MobiDB-lite"/>
    </source>
</evidence>
<feature type="transmembrane region" description="Helical" evidence="11">
    <location>
        <begin position="539"/>
        <end position="560"/>
    </location>
</feature>
<dbReference type="PANTHER" id="PTHR21738">
    <property type="entry name" value="RIBOSOMAL RNA PROCESSING PROTEIN 36 HOMOLOG"/>
    <property type="match status" value="1"/>
</dbReference>
<gene>
    <name evidence="12" type="ORF">R3P38DRAFT_3301834</name>
</gene>
<evidence type="ECO:0000256" key="6">
    <source>
        <dbReference type="ARBA" id="ARBA00023242"/>
    </source>
</evidence>
<dbReference type="PANTHER" id="PTHR21738:SF0">
    <property type="entry name" value="RIBOSOMAL RNA PROCESSING PROTEIN 36 HOMOLOG"/>
    <property type="match status" value="1"/>
</dbReference>
<evidence type="ECO:0000313" key="12">
    <source>
        <dbReference type="EMBL" id="KAK7064260.1"/>
    </source>
</evidence>
<evidence type="ECO:0000256" key="5">
    <source>
        <dbReference type="ARBA" id="ARBA00023054"/>
    </source>
</evidence>
<keyword evidence="4" id="KW-0698">rRNA processing</keyword>
<sequence length="1503" mass="170023">MSVRDLVHRYESGSTSRPPPPSPARFLPPKPPPRSIPTPSSQLTTSATLIDDLSRHSDSDSDDETIYKPSPSAESSTVAHSTLHRRTTTPHTPVPATVVFARNAPSLSLPDLDKHLSKLEPPAFTQPTAKDPVKFPPMDQLARLGSTIDDLEYNFKIAPWWRNRTTLLGSTVNAILSITGSSAVATFYRLQGLTNTVQVFALILTTIVPLNSKVELESQWRNLMLGKMSVLLVLTLSPTLNIFRPNILALNFASTLNQSLVFLVVFLLLTLLLLYSFHRASFHCDRYRIVEGLQQTETLGSRTSLVVITFLLVVLYLPLSALAVHVLVFPPVVSPLGPANEYKDPLDFCWTTTMRRDEVNWAPVIIILAAFVVISLTVWFPLALRKIILVSVPDIDRYSELGRRRNNEEMDSEYHRLLDRDLNPFVFLYNGFRRNWATYEAIYLFAKLSALLVIAVIDPNNCLFRSFSRTAVPLVRQVTLLVMTLGFFITQCVVAPFLDPVNNASEWVSRLNYVITSATALAVAANVPGKDIINTYVLYLIYVITYGFSIYFTLINTALIQRAVKRLTRRIDFSIDIFSPRLDTSATSAHTKRRIWQESVTTLLLISPDCRIPAKQPIEFSDARDAEFPPYLLNFSGTPGERHVENVKILREIGSINYHKSVALTTGPDFEWFKHLEEDIQKHFIGPDSYWKGHNTPDGVTSPFGNAWWIPFPPTLVIRYDDGPTAVLRDVSDLEAYVNQNSSKAVRRKREIRMALRALEGRIVVWPYIHITPIGSNSLWCCNRGYTADNSTAYHSCVLRIKRRGHLEWEGLQLGSGFSVELNYAKSVKVAGDIIGLNDDYDLTPDLAQFLSLNQHLIPTKLKHIEETLARYRRHHRKECRWKSDVLTYRFLTHVYDRPRPPSSLAESSFQLERDLRVRQLMAGSVDVFETAFDRLEAVSVSPTSGWWYLFWDDLWRRNHDTIRGLEVHATDFDPHYPTSIAYRPLPRPALEAFLTQRGLFSKQQVFHSGFLNKLYLRLNDTVFHGSRAILFHLGDHASELEMGEVDRETQAQSSILGTGVGTDHDAVSIVPRPTYRWEGLLRDPYHPGKVHRRLLSKLGAWLGLTPLWRAGTPSHGLALDIPLWQFFHHTQYNASTSTTRFTSSSERTSRQNISYSSRGLKVENKNISNASSEAESVDDDGSSDSEEAVSGDEEEDADAPRVSQWVDDDDLEDTAESNHAGPSQLKSLEEDLSSVPLGALVRAQRALKQAEASDSESEDFGDDETGAPPENISSGKEKAKPEWSIEPRHDIAKRTNKHAPVELTSKRPVTRKRQVVEVKTVQPRDPRFLPLAGEFSQEKFQKHYGFLTDAHKTELQTLRESLKAARKLLASSPRDLRSEREAEVSRLEKAVKRAESLVNQDRKSKVDQAALTKLNEAEKAKRADGKAGWWMKNSEKKDFLLRARYDALAREGGKRAVKKAIEKKQKKIGQKEKKSRPFAKDNGLKRRPTDTNEGPPQKRRRS</sequence>
<feature type="compositionally biased region" description="Pro residues" evidence="10">
    <location>
        <begin position="17"/>
        <end position="36"/>
    </location>
</feature>
<organism evidence="12 13">
    <name type="scientific">Favolaschia claudopus</name>
    <dbReference type="NCBI Taxonomy" id="2862362"/>
    <lineage>
        <taxon>Eukaryota</taxon>
        <taxon>Fungi</taxon>
        <taxon>Dikarya</taxon>
        <taxon>Basidiomycota</taxon>
        <taxon>Agaricomycotina</taxon>
        <taxon>Agaricomycetes</taxon>
        <taxon>Agaricomycetidae</taxon>
        <taxon>Agaricales</taxon>
        <taxon>Marasmiineae</taxon>
        <taxon>Mycenaceae</taxon>
        <taxon>Favolaschia</taxon>
    </lineage>
</organism>
<dbReference type="GO" id="GO:0005730">
    <property type="term" value="C:nucleolus"/>
    <property type="evidence" value="ECO:0007669"/>
    <property type="project" value="UniProtKB-SubCell"/>
</dbReference>
<comment type="similarity">
    <text evidence="2">Belongs to the RRP36 family.</text>
</comment>
<dbReference type="GO" id="GO:0000462">
    <property type="term" value="P:maturation of SSU-rRNA from tricistronic rRNA transcript (SSU-rRNA, 5.8S rRNA, LSU-rRNA)"/>
    <property type="evidence" value="ECO:0007669"/>
    <property type="project" value="TreeGrafter"/>
</dbReference>
<feature type="region of interest" description="Disordered" evidence="10">
    <location>
        <begin position="1"/>
        <end position="93"/>
    </location>
</feature>
<feature type="compositionally biased region" description="Basic and acidic residues" evidence="10">
    <location>
        <begin position="1"/>
        <end position="11"/>
    </location>
</feature>
<keyword evidence="6" id="KW-0539">Nucleus</keyword>
<dbReference type="InterPro" id="IPR009292">
    <property type="entry name" value="RRP36"/>
</dbReference>
<keyword evidence="11" id="KW-0472">Membrane</keyword>
<feature type="compositionally biased region" description="Low complexity" evidence="10">
    <location>
        <begin position="1138"/>
        <end position="1147"/>
    </location>
</feature>
<feature type="transmembrane region" description="Helical" evidence="11">
    <location>
        <begin position="166"/>
        <end position="187"/>
    </location>
</feature>
<evidence type="ECO:0000256" key="9">
    <source>
        <dbReference type="ARBA" id="ARBA00030601"/>
    </source>
</evidence>
<evidence type="ECO:0000313" key="13">
    <source>
        <dbReference type="Proteomes" id="UP001362999"/>
    </source>
</evidence>
<keyword evidence="13" id="KW-1185">Reference proteome</keyword>
<evidence type="ECO:0000256" key="2">
    <source>
        <dbReference type="ARBA" id="ARBA00009418"/>
    </source>
</evidence>
<evidence type="ECO:0000256" key="8">
    <source>
        <dbReference type="ARBA" id="ARBA00025053"/>
    </source>
</evidence>
<evidence type="ECO:0000256" key="11">
    <source>
        <dbReference type="SAM" id="Phobius"/>
    </source>
</evidence>
<feature type="compositionally biased region" description="Basic residues" evidence="10">
    <location>
        <begin position="1465"/>
        <end position="1478"/>
    </location>
</feature>
<evidence type="ECO:0000256" key="7">
    <source>
        <dbReference type="ARBA" id="ARBA00023274"/>
    </source>
</evidence>
<keyword evidence="5" id="KW-0175">Coiled coil</keyword>
<feature type="compositionally biased region" description="Basic and acidic residues" evidence="10">
    <location>
        <begin position="1453"/>
        <end position="1464"/>
    </location>
</feature>
<feature type="transmembrane region" description="Helical" evidence="11">
    <location>
        <begin position="361"/>
        <end position="382"/>
    </location>
</feature>
<dbReference type="GO" id="GO:0030686">
    <property type="term" value="C:90S preribosome"/>
    <property type="evidence" value="ECO:0007669"/>
    <property type="project" value="TreeGrafter"/>
</dbReference>
<feature type="compositionally biased region" description="Basic and acidic residues" evidence="10">
    <location>
        <begin position="1276"/>
        <end position="1294"/>
    </location>
</feature>
<dbReference type="EMBL" id="JAWWNJ010000001">
    <property type="protein sequence ID" value="KAK7064260.1"/>
    <property type="molecule type" value="Genomic_DNA"/>
</dbReference>
<keyword evidence="11" id="KW-0812">Transmembrane</keyword>
<reference evidence="12 13" key="1">
    <citation type="journal article" date="2024" name="J Genomics">
        <title>Draft genome sequencing and assembly of Favolaschia claudopus CIRM-BRFM 2984 isolated from oak limbs.</title>
        <authorList>
            <person name="Navarro D."/>
            <person name="Drula E."/>
            <person name="Chaduli D."/>
            <person name="Cazenave R."/>
            <person name="Ahrendt S."/>
            <person name="Wang J."/>
            <person name="Lipzen A."/>
            <person name="Daum C."/>
            <person name="Barry K."/>
            <person name="Grigoriev I.V."/>
            <person name="Favel A."/>
            <person name="Rosso M.N."/>
            <person name="Martin F."/>
        </authorList>
    </citation>
    <scope>NUCLEOTIDE SEQUENCE [LARGE SCALE GENOMIC DNA]</scope>
    <source>
        <strain evidence="12 13">CIRM-BRFM 2984</strain>
    </source>
</reference>
<feature type="region of interest" description="Disordered" evidence="10">
    <location>
        <begin position="1138"/>
        <end position="1204"/>
    </location>
</feature>
<dbReference type="Proteomes" id="UP001362999">
    <property type="component" value="Unassembled WGS sequence"/>
</dbReference>
<feature type="transmembrane region" description="Helical" evidence="11">
    <location>
        <begin position="260"/>
        <end position="278"/>
    </location>
</feature>
<comment type="subcellular location">
    <subcellularLocation>
        <location evidence="1">Nucleus</location>
        <location evidence="1">Nucleolus</location>
    </subcellularLocation>
</comment>
<protein>
    <recommendedName>
        <fullName evidence="9">Ribosomal RNA-processing protein 36</fullName>
    </recommendedName>
</protein>
<keyword evidence="11" id="KW-1133">Transmembrane helix</keyword>